<organism evidence="1 2">
    <name type="scientific">Persea americana</name>
    <name type="common">Avocado</name>
    <dbReference type="NCBI Taxonomy" id="3435"/>
    <lineage>
        <taxon>Eukaryota</taxon>
        <taxon>Viridiplantae</taxon>
        <taxon>Streptophyta</taxon>
        <taxon>Embryophyta</taxon>
        <taxon>Tracheophyta</taxon>
        <taxon>Spermatophyta</taxon>
        <taxon>Magnoliopsida</taxon>
        <taxon>Magnoliidae</taxon>
        <taxon>Laurales</taxon>
        <taxon>Lauraceae</taxon>
        <taxon>Persea</taxon>
    </lineage>
</organism>
<keyword evidence="2" id="KW-1185">Reference proteome</keyword>
<comment type="caution">
    <text evidence="1">The sequence shown here is derived from an EMBL/GenBank/DDBJ whole genome shotgun (WGS) entry which is preliminary data.</text>
</comment>
<sequence>MGDAENGSDENGFYDLAKEISVAESTSIDQEPDHQLKNRSIYTAIVEEENADNVSNEHVSEYEAPQVARSEHTCSVCGKDFKSMKSLSGHMRCHPDRGWRGIQPPTAKNSSSSTISESRVQKMDYQNDSATTRESLASALRHLVSWPVKKSRLTHKIPSFLSSMTDEDIEAACNIVRLSHAVPLGREQGKKEQVGEESEVNSLDSKLEKPRIMGQASGIELKSEATAEHRTVITQRSEKMDGDEHQMQISCRTEIRKKRKFQDVKSVYGKRKFVSSASHICRTCNKSFSSHQALGGHRASHKKGPGEVYEISVADGAEDGIGSESFDAAHTKPLIENDVSKAEIVHRCKTCNKTFPSGQALGGHQRCHWSGGVGAGSGGVAGVEAPTTSVRLQEDQNRPRRQLLNFDLNEPPMAEDS</sequence>
<reference evidence="1 2" key="1">
    <citation type="journal article" date="2022" name="Hortic Res">
        <title>A haplotype resolved chromosomal level avocado genome allows analysis of novel avocado genes.</title>
        <authorList>
            <person name="Nath O."/>
            <person name="Fletcher S.J."/>
            <person name="Hayward A."/>
            <person name="Shaw L.M."/>
            <person name="Masouleh A.K."/>
            <person name="Furtado A."/>
            <person name="Henry R.J."/>
            <person name="Mitter N."/>
        </authorList>
    </citation>
    <scope>NUCLEOTIDE SEQUENCE [LARGE SCALE GENOMIC DNA]</scope>
    <source>
        <strain evidence="2">cv. Hass</strain>
    </source>
</reference>
<evidence type="ECO:0000313" key="2">
    <source>
        <dbReference type="Proteomes" id="UP001234297"/>
    </source>
</evidence>
<protein>
    <submittedName>
        <fullName evidence="1">Uncharacterized protein</fullName>
    </submittedName>
</protein>
<gene>
    <name evidence="1" type="ORF">MRB53_011331</name>
</gene>
<evidence type="ECO:0000313" key="1">
    <source>
        <dbReference type="EMBL" id="KAJ8637064.1"/>
    </source>
</evidence>
<dbReference type="Proteomes" id="UP001234297">
    <property type="component" value="Chromosome 3"/>
</dbReference>
<proteinExistence type="predicted"/>
<accession>A0ACC2LVJ0</accession>
<dbReference type="EMBL" id="CM056811">
    <property type="protein sequence ID" value="KAJ8637064.1"/>
    <property type="molecule type" value="Genomic_DNA"/>
</dbReference>
<name>A0ACC2LVJ0_PERAE</name>